<evidence type="ECO:0000256" key="1">
    <source>
        <dbReference type="SAM" id="MobiDB-lite"/>
    </source>
</evidence>
<keyword evidence="2" id="KW-0472">Membrane</keyword>
<keyword evidence="2" id="KW-1133">Transmembrane helix</keyword>
<organism evidence="3 4">
    <name type="scientific">Elysia crispata</name>
    <name type="common">lettuce slug</name>
    <dbReference type="NCBI Taxonomy" id="231223"/>
    <lineage>
        <taxon>Eukaryota</taxon>
        <taxon>Metazoa</taxon>
        <taxon>Spiralia</taxon>
        <taxon>Lophotrochozoa</taxon>
        <taxon>Mollusca</taxon>
        <taxon>Gastropoda</taxon>
        <taxon>Heterobranchia</taxon>
        <taxon>Euthyneura</taxon>
        <taxon>Panpulmonata</taxon>
        <taxon>Sacoglossa</taxon>
        <taxon>Placobranchoidea</taxon>
        <taxon>Plakobranchidae</taxon>
        <taxon>Elysia</taxon>
    </lineage>
</organism>
<dbReference type="EMBL" id="JAWDGP010004234">
    <property type="protein sequence ID" value="KAK3766411.1"/>
    <property type="molecule type" value="Genomic_DNA"/>
</dbReference>
<dbReference type="AlphaFoldDB" id="A0AAE1DDE0"/>
<keyword evidence="2" id="KW-0812">Transmembrane</keyword>
<evidence type="ECO:0000313" key="4">
    <source>
        <dbReference type="Proteomes" id="UP001283361"/>
    </source>
</evidence>
<evidence type="ECO:0000313" key="3">
    <source>
        <dbReference type="EMBL" id="KAK3766411.1"/>
    </source>
</evidence>
<feature type="region of interest" description="Disordered" evidence="1">
    <location>
        <begin position="44"/>
        <end position="74"/>
    </location>
</feature>
<feature type="region of interest" description="Disordered" evidence="1">
    <location>
        <begin position="526"/>
        <end position="545"/>
    </location>
</feature>
<name>A0AAE1DDE0_9GAST</name>
<evidence type="ECO:0000256" key="2">
    <source>
        <dbReference type="SAM" id="Phobius"/>
    </source>
</evidence>
<feature type="region of interest" description="Disordered" evidence="1">
    <location>
        <begin position="225"/>
        <end position="275"/>
    </location>
</feature>
<feature type="compositionally biased region" description="Basic and acidic residues" evidence="1">
    <location>
        <begin position="483"/>
        <end position="499"/>
    </location>
</feature>
<feature type="transmembrane region" description="Helical" evidence="2">
    <location>
        <begin position="14"/>
        <end position="39"/>
    </location>
</feature>
<accession>A0AAE1DDE0</accession>
<proteinExistence type="predicted"/>
<keyword evidence="4" id="KW-1185">Reference proteome</keyword>
<feature type="region of interest" description="Disordered" evidence="1">
    <location>
        <begin position="480"/>
        <end position="507"/>
    </location>
</feature>
<comment type="caution">
    <text evidence="3">The sequence shown here is derived from an EMBL/GenBank/DDBJ whole genome shotgun (WGS) entry which is preliminary data.</text>
</comment>
<reference evidence="3" key="1">
    <citation type="journal article" date="2023" name="G3 (Bethesda)">
        <title>A reference genome for the long-term kleptoplast-retaining sea slug Elysia crispata morphotype clarki.</title>
        <authorList>
            <person name="Eastman K.E."/>
            <person name="Pendleton A.L."/>
            <person name="Shaikh M.A."/>
            <person name="Suttiyut T."/>
            <person name="Ogas R."/>
            <person name="Tomko P."/>
            <person name="Gavelis G."/>
            <person name="Widhalm J.R."/>
            <person name="Wisecaver J.H."/>
        </authorList>
    </citation>
    <scope>NUCLEOTIDE SEQUENCE</scope>
    <source>
        <strain evidence="3">ECLA1</strain>
    </source>
</reference>
<protein>
    <submittedName>
        <fullName evidence="3">Uncharacterized protein</fullName>
    </submittedName>
</protein>
<sequence>MEPRDASSLTLDQILVASVLGSVVLATVFLNLVLALLLWSNGRKVQGRSPKSGAQSGLIGNPGEIGKPGRSENDAHDVVNLQRGRMSQAPGTERCRYPAAGLFSTGDDGACDTFDRPVISREGFTIYGSSTDQTIITSGAQSLGPVTTNSQYYPRLLARNRGQVERGVPHSHDTDFALAPNVCGLDSASHRENVSLAPGWKDDTRPVNESSDHHRHSLNCYAARGSTNTHSKDAVSPKKHAQSVSAEDIGGQDQTIGARENSGKMEQEEELADVEAGQRRYRTHKQSRILWNSRRKENRLSHISSDFIQATDHLDETTTHNTTEKILPGLQVPALTEKTRPGLSQQKSIPPEAMKEGQSQNISHGTELEARPTFLDLSITDDAKYSLAEKHNGPGSSHYESAIDQIEQTPQTTRGTNHRAEDKLQIDKPRDTYHWSPFVLQSSKFVLSEEDLFNYHAETNSSPTIEDLVRRGCRKSFFSSAIGEKRPPESTEQHARGSDTLDTGDSLSSFTLSDLDLSLGRNAEHIDDLQGAQEPSGADSQKERDQYMSQQSLSFVVGGVSPYFINSPKRNETSTCHNRASVSLLEASPYFINSPKRNETSTCHNRASVSLLEASPLTLLTVPKGTRPSQKERDQYMSQQSLSFVVGGVSPYFINSPKRNETSTCHNRASVSLLEASPYFINSPKRNETSTCHNRASVSLLEASPLTLLTVPKGTRPSQKERDQYMSQQSLSFVVGGVSPYFINSPKRNETSTCHNRASVSLLEASPYFINSPKRNETSTCHNRASVSLLEASPLTLLTVPKGTRPVHVTTEPQFRCWRRLPLLY</sequence>
<gene>
    <name evidence="3" type="ORF">RRG08_056085</name>
</gene>
<dbReference type="Proteomes" id="UP001283361">
    <property type="component" value="Unassembled WGS sequence"/>
</dbReference>